<proteinExistence type="predicted"/>
<evidence type="ECO:0000256" key="8">
    <source>
        <dbReference type="SAM" id="MobiDB-lite"/>
    </source>
</evidence>
<dbReference type="AlphaFoldDB" id="A0A7S0DV62"/>
<feature type="transmembrane region" description="Helical" evidence="9">
    <location>
        <begin position="429"/>
        <end position="450"/>
    </location>
</feature>
<feature type="transmembrane region" description="Helical" evidence="9">
    <location>
        <begin position="678"/>
        <end position="701"/>
    </location>
</feature>
<keyword evidence="3 9" id="KW-0812">Transmembrane</keyword>
<keyword evidence="2" id="KW-0813">Transport</keyword>
<name>A0A7S0DV62_9EUKA</name>
<dbReference type="GO" id="GO:0005524">
    <property type="term" value="F:ATP binding"/>
    <property type="evidence" value="ECO:0007669"/>
    <property type="project" value="UniProtKB-KW"/>
</dbReference>
<dbReference type="GO" id="GO:0140359">
    <property type="term" value="F:ABC-type transporter activity"/>
    <property type="evidence" value="ECO:0007669"/>
    <property type="project" value="InterPro"/>
</dbReference>
<dbReference type="SMART" id="SM00382">
    <property type="entry name" value="AAA"/>
    <property type="match status" value="1"/>
</dbReference>
<keyword evidence="4" id="KW-0547">Nucleotide-binding</keyword>
<sequence length="714" mass="80989">MSSAPGMSTLPEGDLEESTQEMLDVNSRPHGSIDEKNGRYGTFFDEEIDRMVLRVRGLNYFSRSSTSIFTKCFGGGNPSRKLLSNINATLRPNQLVALMGPSGAGKSTFLRVLTGRADGLIEGRLELNGQPLEGNWDRMAMISKFLPAEDVLYQGFTPVQLLSYAAKLRLSCSHAQRQRRIDLLIRELGLEKCKNTAITTSSHSLSTGERKRVMIALELLTNPNFLLLDEPCSGLDSRNADNTMDLLRDIAHNNRTVVISIHQPSLSIFDKFDLVIWLNHGEMCFYGSPSKLRAYLRDKLGSPCGENENPASHFMQLMEDPKSKSLKGRWRGKKEKTAEKAKPHHNRDFSNIWKTSAPKSDSVEDSKKLLHYPLPKPGYMQQTWQSEGMGALHDQVEEEAYNFKIGFVTQVWVLFLRRAQLQLIDLNRFAFNLSFYVMAAAFLGGIFWKLDLVQEKLRDRESAVFSTITFTVWMSLNTSSPKLLLEKAVVAHEYHNGYYRLPAYYLAMLICDTLYMSIYIVVFATICWYMMGLNADWIEFYLINWMLALMSDQLGFTAGSLATSITSAMLIAPFVYVPCSILCGFFITPENIPTYFKWLHEISFIRFGWHMIMVSEFVGLQIEPCTFENFRNGKCPLGPCNNRFDKPMSNLHHKFLHCPGEKVLEVLDMPPDMWNTCLFRLSALVLGLIILGYIACARVVVTRFGPSLSCGVCR</sequence>
<dbReference type="PANTHER" id="PTHR48041">
    <property type="entry name" value="ABC TRANSPORTER G FAMILY MEMBER 28"/>
    <property type="match status" value="1"/>
</dbReference>
<organism evidence="11">
    <name type="scientific">Amorphochlora amoebiformis</name>
    <dbReference type="NCBI Taxonomy" id="1561963"/>
    <lineage>
        <taxon>Eukaryota</taxon>
        <taxon>Sar</taxon>
        <taxon>Rhizaria</taxon>
        <taxon>Cercozoa</taxon>
        <taxon>Chlorarachniophyceae</taxon>
        <taxon>Amorphochlora</taxon>
    </lineage>
</organism>
<evidence type="ECO:0000256" key="4">
    <source>
        <dbReference type="ARBA" id="ARBA00022741"/>
    </source>
</evidence>
<evidence type="ECO:0000256" key="3">
    <source>
        <dbReference type="ARBA" id="ARBA00022692"/>
    </source>
</evidence>
<dbReference type="InterPro" id="IPR027417">
    <property type="entry name" value="P-loop_NTPase"/>
</dbReference>
<comment type="subcellular location">
    <subcellularLocation>
        <location evidence="1">Membrane</location>
        <topology evidence="1">Multi-pass membrane protein</topology>
    </subcellularLocation>
</comment>
<dbReference type="GO" id="GO:0016020">
    <property type="term" value="C:membrane"/>
    <property type="evidence" value="ECO:0007669"/>
    <property type="project" value="UniProtKB-SubCell"/>
</dbReference>
<evidence type="ECO:0000256" key="5">
    <source>
        <dbReference type="ARBA" id="ARBA00022840"/>
    </source>
</evidence>
<gene>
    <name evidence="11" type="ORF">LAMO00422_LOCUS22635</name>
</gene>
<feature type="transmembrane region" description="Helical" evidence="9">
    <location>
        <begin position="504"/>
        <end position="529"/>
    </location>
</feature>
<evidence type="ECO:0000313" key="11">
    <source>
        <dbReference type="EMBL" id="CAD8463672.1"/>
    </source>
</evidence>
<feature type="domain" description="ABC transporter" evidence="10">
    <location>
        <begin position="53"/>
        <end position="305"/>
    </location>
</feature>
<dbReference type="Pfam" id="PF01061">
    <property type="entry name" value="ABC2_membrane"/>
    <property type="match status" value="1"/>
</dbReference>
<evidence type="ECO:0000259" key="10">
    <source>
        <dbReference type="PROSITE" id="PS50893"/>
    </source>
</evidence>
<dbReference type="PANTHER" id="PTHR48041:SF139">
    <property type="entry name" value="PROTEIN SCARLET"/>
    <property type="match status" value="1"/>
</dbReference>
<evidence type="ECO:0000256" key="7">
    <source>
        <dbReference type="ARBA" id="ARBA00023136"/>
    </source>
</evidence>
<dbReference type="Gene3D" id="3.40.50.300">
    <property type="entry name" value="P-loop containing nucleotide triphosphate hydrolases"/>
    <property type="match status" value="1"/>
</dbReference>
<keyword evidence="6 9" id="KW-1133">Transmembrane helix</keyword>
<feature type="compositionally biased region" description="Basic residues" evidence="8">
    <location>
        <begin position="324"/>
        <end position="334"/>
    </location>
</feature>
<feature type="transmembrane region" description="Helical" evidence="9">
    <location>
        <begin position="568"/>
        <end position="587"/>
    </location>
</feature>
<dbReference type="SUPFAM" id="SSF52540">
    <property type="entry name" value="P-loop containing nucleoside triphosphate hydrolases"/>
    <property type="match status" value="1"/>
</dbReference>
<dbReference type="InterPro" id="IPR003593">
    <property type="entry name" value="AAA+_ATPase"/>
</dbReference>
<keyword evidence="7 9" id="KW-0472">Membrane</keyword>
<dbReference type="InterPro" id="IPR050352">
    <property type="entry name" value="ABCG_transporters"/>
</dbReference>
<dbReference type="GO" id="GO:0016887">
    <property type="term" value="F:ATP hydrolysis activity"/>
    <property type="evidence" value="ECO:0007669"/>
    <property type="project" value="InterPro"/>
</dbReference>
<feature type="region of interest" description="Disordered" evidence="8">
    <location>
        <begin position="324"/>
        <end position="360"/>
    </location>
</feature>
<evidence type="ECO:0000256" key="6">
    <source>
        <dbReference type="ARBA" id="ARBA00022989"/>
    </source>
</evidence>
<evidence type="ECO:0000256" key="1">
    <source>
        <dbReference type="ARBA" id="ARBA00004141"/>
    </source>
</evidence>
<feature type="region of interest" description="Disordered" evidence="8">
    <location>
        <begin position="1"/>
        <end position="39"/>
    </location>
</feature>
<evidence type="ECO:0000256" key="2">
    <source>
        <dbReference type="ARBA" id="ARBA00022448"/>
    </source>
</evidence>
<dbReference type="PROSITE" id="PS50893">
    <property type="entry name" value="ABC_TRANSPORTER_2"/>
    <property type="match status" value="1"/>
</dbReference>
<protein>
    <recommendedName>
        <fullName evidence="10">ABC transporter domain-containing protein</fullName>
    </recommendedName>
</protein>
<evidence type="ECO:0000256" key="9">
    <source>
        <dbReference type="SAM" id="Phobius"/>
    </source>
</evidence>
<dbReference type="InterPro" id="IPR003439">
    <property type="entry name" value="ABC_transporter-like_ATP-bd"/>
</dbReference>
<reference evidence="11" key="1">
    <citation type="submission" date="2021-01" db="EMBL/GenBank/DDBJ databases">
        <authorList>
            <person name="Corre E."/>
            <person name="Pelletier E."/>
            <person name="Niang G."/>
            <person name="Scheremetjew M."/>
            <person name="Finn R."/>
            <person name="Kale V."/>
            <person name="Holt S."/>
            <person name="Cochrane G."/>
            <person name="Meng A."/>
            <person name="Brown T."/>
            <person name="Cohen L."/>
        </authorList>
    </citation>
    <scope>NUCLEOTIDE SEQUENCE</scope>
    <source>
        <strain evidence="11">CCMP2058</strain>
    </source>
</reference>
<accession>A0A7S0DV62</accession>
<dbReference type="EMBL" id="HBEM01033150">
    <property type="protein sequence ID" value="CAD8463672.1"/>
    <property type="molecule type" value="Transcribed_RNA"/>
</dbReference>
<dbReference type="Pfam" id="PF00005">
    <property type="entry name" value="ABC_tran"/>
    <property type="match status" value="1"/>
</dbReference>
<dbReference type="InterPro" id="IPR013525">
    <property type="entry name" value="ABC2_TM"/>
</dbReference>
<keyword evidence="5" id="KW-0067">ATP-binding</keyword>